<evidence type="ECO:0000313" key="1">
    <source>
        <dbReference type="EMBL" id="GIN61857.1"/>
    </source>
</evidence>
<organism evidence="1 2">
    <name type="scientific">Robertmurraya siralis</name>
    <dbReference type="NCBI Taxonomy" id="77777"/>
    <lineage>
        <taxon>Bacteria</taxon>
        <taxon>Bacillati</taxon>
        <taxon>Bacillota</taxon>
        <taxon>Bacilli</taxon>
        <taxon>Bacillales</taxon>
        <taxon>Bacillaceae</taxon>
        <taxon>Robertmurraya</taxon>
    </lineage>
</organism>
<proteinExistence type="predicted"/>
<name>A0A919WHI6_9BACI</name>
<gene>
    <name evidence="1" type="ORF">J27TS8_18500</name>
</gene>
<dbReference type="AlphaFoldDB" id="A0A919WHI6"/>
<dbReference type="Proteomes" id="UP000682111">
    <property type="component" value="Unassembled WGS sequence"/>
</dbReference>
<reference evidence="1" key="1">
    <citation type="submission" date="2021-03" db="EMBL/GenBank/DDBJ databases">
        <title>Antimicrobial resistance genes in bacteria isolated from Japanese honey, and their potential for conferring macrolide and lincosamide resistance in the American foulbrood pathogen Paenibacillus larvae.</title>
        <authorList>
            <person name="Okamoto M."/>
            <person name="Kumagai M."/>
            <person name="Kanamori H."/>
            <person name="Takamatsu D."/>
        </authorList>
    </citation>
    <scope>NUCLEOTIDE SEQUENCE</scope>
    <source>
        <strain evidence="1">J27TS8</strain>
    </source>
</reference>
<protein>
    <submittedName>
        <fullName evidence="1">Uncharacterized protein</fullName>
    </submittedName>
</protein>
<comment type="caution">
    <text evidence="1">The sequence shown here is derived from an EMBL/GenBank/DDBJ whole genome shotgun (WGS) entry which is preliminary data.</text>
</comment>
<dbReference type="EMBL" id="BORC01000002">
    <property type="protein sequence ID" value="GIN61857.1"/>
    <property type="molecule type" value="Genomic_DNA"/>
</dbReference>
<accession>A0A919WHI6</accession>
<sequence length="59" mass="6968">MTKFCEDNERFVDKTLKKYEKYVNASSDRIGKEAIENLSFHDCAILKWVQQDNNLTLLL</sequence>
<evidence type="ECO:0000313" key="2">
    <source>
        <dbReference type="Proteomes" id="UP000682111"/>
    </source>
</evidence>
<keyword evidence="2" id="KW-1185">Reference proteome</keyword>